<organism evidence="1 2">
    <name type="scientific">Staphylococcus pseudintermedius</name>
    <dbReference type="NCBI Taxonomy" id="283734"/>
    <lineage>
        <taxon>Bacteria</taxon>
        <taxon>Bacillati</taxon>
        <taxon>Bacillota</taxon>
        <taxon>Bacilli</taxon>
        <taxon>Bacillales</taxon>
        <taxon>Staphylococcaceae</taxon>
        <taxon>Staphylococcus</taxon>
        <taxon>Staphylococcus intermedius group</taxon>
    </lineage>
</organism>
<dbReference type="RefSeq" id="WP_110179212.1">
    <property type="nucleotide sequence ID" value="NZ_QEIT01000021.1"/>
</dbReference>
<protein>
    <submittedName>
        <fullName evidence="1">Uncharacterized protein</fullName>
    </submittedName>
</protein>
<comment type="caution">
    <text evidence="1">The sequence shown here is derived from an EMBL/GenBank/DDBJ whole genome shotgun (WGS) entry which is preliminary data.</text>
</comment>
<dbReference type="EMBL" id="QEIT01000021">
    <property type="protein sequence ID" value="PWZ75870.1"/>
    <property type="molecule type" value="Genomic_DNA"/>
</dbReference>
<proteinExistence type="predicted"/>
<gene>
    <name evidence="1" type="ORF">DD902_04205</name>
</gene>
<dbReference type="AlphaFoldDB" id="A0A317YTQ7"/>
<evidence type="ECO:0000313" key="2">
    <source>
        <dbReference type="Proteomes" id="UP000246800"/>
    </source>
</evidence>
<dbReference type="Proteomes" id="UP000246800">
    <property type="component" value="Unassembled WGS sequence"/>
</dbReference>
<name>A0A317YTQ7_STAPS</name>
<reference evidence="1 2" key="1">
    <citation type="journal article" date="2018" name="Vet. Microbiol.">
        <title>Clonal diversity and geographic distribution of methicillin-resistant Staphylococcus pseudintermedius from Australian animals: Discovery of novel sequence types.</title>
        <authorList>
            <person name="Worthing K.A."/>
            <person name="Abraham S."/>
            <person name="Coombs G.W."/>
            <person name="Pang S."/>
            <person name="Saputra S."/>
            <person name="Jordan D."/>
            <person name="Trott D.J."/>
            <person name="Norris J.M."/>
        </authorList>
    </citation>
    <scope>NUCLEOTIDE SEQUENCE [LARGE SCALE GENOMIC DNA]</scope>
    <source>
        <strain evidence="1 2">ST525 1</strain>
    </source>
</reference>
<sequence>MTRLFLASWTARPYLLAEAKPPYVLDSFHYFKKVSGKSERTIMNYVLSDDCKMFLLDSGAFTYMAEIKNSGSVKINFDRYVEEYATFINKYDIQYFFELDIDSVVGLEKVEQLRAKLESLTGKKCIPVFHKSRGKEYWFKMIQEYDYVALGGIAIKDFKKSEHKLFKWFIDTAHKANTKIHGLGYTNDSITKRNNFDSVDSTSWLGGSRFGNLDMYDPVKKKLIKYPRPANTKTVKGFCKHADYLQCIEWIKWGQHLEKANKRKVLW</sequence>
<accession>A0A317YTQ7</accession>
<evidence type="ECO:0000313" key="1">
    <source>
        <dbReference type="EMBL" id="PWZ75870.1"/>
    </source>
</evidence>